<gene>
    <name evidence="2" type="ORF">cand_024570</name>
</gene>
<organism evidence="2 3">
    <name type="scientific">Cryptosporidium andersoni</name>
    <dbReference type="NCBI Taxonomy" id="117008"/>
    <lineage>
        <taxon>Eukaryota</taxon>
        <taxon>Sar</taxon>
        <taxon>Alveolata</taxon>
        <taxon>Apicomplexa</taxon>
        <taxon>Conoidasida</taxon>
        <taxon>Coccidia</taxon>
        <taxon>Eucoccidiorida</taxon>
        <taxon>Eimeriorina</taxon>
        <taxon>Cryptosporidiidae</taxon>
        <taxon>Cryptosporidium</taxon>
    </lineage>
</organism>
<dbReference type="Proteomes" id="UP000186804">
    <property type="component" value="Unassembled WGS sequence"/>
</dbReference>
<dbReference type="GeneID" id="92366641"/>
<evidence type="ECO:0000313" key="2">
    <source>
        <dbReference type="EMBL" id="OII76780.1"/>
    </source>
</evidence>
<feature type="coiled-coil region" evidence="1">
    <location>
        <begin position="31"/>
        <end position="58"/>
    </location>
</feature>
<evidence type="ECO:0000256" key="1">
    <source>
        <dbReference type="SAM" id="Coils"/>
    </source>
</evidence>
<sequence>MNKMTRNIARQLTFDNKEKISITKFLRYLEVTNYFGELHKSNKEIQKLENESEQIQKGKSSIIASYKVDSPDIKLRELINKNITVDNIFLQRNWCYRLINEEPQEFTLKQRDFNRRYDKEDQDYLNHENNTSSNLDYDNTADKSSQIIHFEPHKGFPIVNYEYFDINDIIKCNPEPLSIQIKSHNTNRKYFYDTQNKNIETQDNKDEKYNTELENLNEIILSYEDQLSKNEKFEPYVLKSSQQQFDEHSNITKNKDFDIFQDLLSRSDYCRFDCIQNMGDYFYFSDYRTENKDCNLNKSVLYNEKPYLKREIFRKKKTDTLLSGYDNSSEDDADQNYKNYNQEESEVVNNNIIYIKEIVESEKETQAKNTIKYFYDHPLELELYIKKIDNLISKRKYAYEEEKYQRLYSEYTLKHKIKEYIYLHNMMDENYNKIELLQKELSYRNKFLINYNEELSNKIDGLLELKQILINSFGMLCHWCVCEPKYLDRKCTQKWGQVSSALIPGGRSAHALLLCKRICHFDNRLDQLYASMYKKNFTLGNKILKQKRINTS</sequence>
<keyword evidence="1" id="KW-0175">Coiled coil</keyword>
<dbReference type="OrthoDB" id="343248at2759"/>
<name>A0A1J4MUP9_9CRYT</name>
<reference evidence="2 3" key="1">
    <citation type="submission" date="2016-10" db="EMBL/GenBank/DDBJ databases">
        <title>Reductive evolution of mitochondrial metabolism and differential evolution of invasion-related proteins in Cryptosporidium.</title>
        <authorList>
            <person name="Liu S."/>
            <person name="Roellig D.M."/>
            <person name="Guo Y."/>
            <person name="Li N."/>
            <person name="Frace M.A."/>
            <person name="Tang K."/>
            <person name="Zhang L."/>
            <person name="Feng Y."/>
            <person name="Xiao L."/>
        </authorList>
    </citation>
    <scope>NUCLEOTIDE SEQUENCE [LARGE SCALE GENOMIC DNA]</scope>
    <source>
        <strain evidence="2">30847</strain>
    </source>
</reference>
<keyword evidence="3" id="KW-1185">Reference proteome</keyword>
<evidence type="ECO:0000313" key="3">
    <source>
        <dbReference type="Proteomes" id="UP000186804"/>
    </source>
</evidence>
<feature type="coiled-coil region" evidence="1">
    <location>
        <begin position="199"/>
        <end position="226"/>
    </location>
</feature>
<protein>
    <submittedName>
        <fullName evidence="2">Uncharacterized protein</fullName>
    </submittedName>
</protein>
<accession>A0A1J4MUP9</accession>
<dbReference type="VEuPathDB" id="CryptoDB:cand_024570"/>
<dbReference type="EMBL" id="LRBS01000050">
    <property type="protein sequence ID" value="OII76780.1"/>
    <property type="molecule type" value="Genomic_DNA"/>
</dbReference>
<proteinExistence type="predicted"/>
<comment type="caution">
    <text evidence="2">The sequence shown here is derived from an EMBL/GenBank/DDBJ whole genome shotgun (WGS) entry which is preliminary data.</text>
</comment>
<dbReference type="AlphaFoldDB" id="A0A1J4MUP9"/>
<dbReference type="RefSeq" id="XP_067068626.1">
    <property type="nucleotide sequence ID" value="XM_067212687.1"/>
</dbReference>